<evidence type="ECO:0000313" key="3">
    <source>
        <dbReference type="Proteomes" id="UP000654075"/>
    </source>
</evidence>
<dbReference type="Gene3D" id="3.40.50.720">
    <property type="entry name" value="NAD(P)-binding Rossmann-like Domain"/>
    <property type="match status" value="1"/>
</dbReference>
<feature type="non-terminal residue" evidence="2">
    <location>
        <position position="750"/>
    </location>
</feature>
<dbReference type="EMBL" id="CAJNNV010025017">
    <property type="protein sequence ID" value="CAE8611320.1"/>
    <property type="molecule type" value="Genomic_DNA"/>
</dbReference>
<dbReference type="AlphaFoldDB" id="A0A813FLT1"/>
<accession>A0A813FLT1</accession>
<dbReference type="InterPro" id="IPR036291">
    <property type="entry name" value="NAD(P)-bd_dom_sf"/>
</dbReference>
<dbReference type="SUPFAM" id="SSF51735">
    <property type="entry name" value="NAD(P)-binding Rossmann-fold domains"/>
    <property type="match status" value="1"/>
</dbReference>
<name>A0A813FLT1_POLGL</name>
<dbReference type="Proteomes" id="UP000654075">
    <property type="component" value="Unassembled WGS sequence"/>
</dbReference>
<gene>
    <name evidence="2" type="ORF">PGLA1383_LOCUS29123</name>
</gene>
<organism evidence="2 3">
    <name type="scientific">Polarella glacialis</name>
    <name type="common">Dinoflagellate</name>
    <dbReference type="NCBI Taxonomy" id="89957"/>
    <lineage>
        <taxon>Eukaryota</taxon>
        <taxon>Sar</taxon>
        <taxon>Alveolata</taxon>
        <taxon>Dinophyceae</taxon>
        <taxon>Suessiales</taxon>
        <taxon>Suessiaceae</taxon>
        <taxon>Polarella</taxon>
    </lineage>
</organism>
<keyword evidence="3" id="KW-1185">Reference proteome</keyword>
<sequence>MWLYHRNMVGLMPSWTHMFQTGLADKYDWFINVEFDHFLSPARSRATIAAYVEGLKQGDAKDAEGPIMIMWGNAYIFNKKLVLAMRDNWEVLGKVADRNGSKDEAKGVGCPLFQKGHQEWPGACSQDIVYPTLANDILPHIQVKVAAPGDPGCGNQPYPLGCWEMQQNPFNGTIPSGSESHEGELQAIRELAAMGGKSREQALEYCEKQGGVLSKNCMKFWDGRSVPIIHHLHQASEHALARYSHCCSSGGFFASSGSGGGGCASSRSLFCFAWTRQHAKCDGYLFFTDKENGKPDEPDFMKVEVPRQNVPRDHPQWLYHRNMAGLMPAWSHIFESGLADKHDWFINTEFDHFLSPNRTRANIAAWLQILRRGSAQEQAYVDNPLMLMWGNAYAFNKKLVQAMREQWSTLGRVASRDGESGEEEAKAVGCPLFMKGRSEWPGSCSQDVIYPTLAWNILRPTVKVANPGAPGCGAMIKSQKQEEFPLGCWEMQQNPLGGEDHNAELQAIKELAAMAGMASWAAAQEHCNASGLKEPQCRTLYNGRNVPVIHHLHLASEHALARSILDNDPDPVQSDGPVLDAATTAAPERAIEEYHPKRVLFTGGAGFIGSNVLIYMVQKYPEVFFVCFDNLSEGSNRANFEPIAYAKNFVFVEGDVSSEVAVRGAMETHGVDTVMHLAAQTHVDRSFAKPVEFSQANVMGTAVLLKVSRDVGIRRFLHVSTDEVYGENVGGRVFQENDPFLPGNPYSASK</sequence>
<proteinExistence type="predicted"/>
<dbReference type="PANTHER" id="PTHR43000">
    <property type="entry name" value="DTDP-D-GLUCOSE 4,6-DEHYDRATASE-RELATED"/>
    <property type="match status" value="1"/>
</dbReference>
<evidence type="ECO:0000259" key="1">
    <source>
        <dbReference type="Pfam" id="PF16363"/>
    </source>
</evidence>
<evidence type="ECO:0000313" key="2">
    <source>
        <dbReference type="EMBL" id="CAE8611320.1"/>
    </source>
</evidence>
<dbReference type="InterPro" id="IPR016040">
    <property type="entry name" value="NAD(P)-bd_dom"/>
</dbReference>
<feature type="domain" description="NAD(P)-binding" evidence="1">
    <location>
        <begin position="600"/>
        <end position="750"/>
    </location>
</feature>
<comment type="caution">
    <text evidence="2">The sequence shown here is derived from an EMBL/GenBank/DDBJ whole genome shotgun (WGS) entry which is preliminary data.</text>
</comment>
<protein>
    <recommendedName>
        <fullName evidence="1">NAD(P)-binding domain-containing protein</fullName>
    </recommendedName>
</protein>
<reference evidence="2" key="1">
    <citation type="submission" date="2021-02" db="EMBL/GenBank/DDBJ databases">
        <authorList>
            <person name="Dougan E. K."/>
            <person name="Rhodes N."/>
            <person name="Thang M."/>
            <person name="Chan C."/>
        </authorList>
    </citation>
    <scope>NUCLEOTIDE SEQUENCE</scope>
</reference>
<dbReference type="Pfam" id="PF16363">
    <property type="entry name" value="GDP_Man_Dehyd"/>
    <property type="match status" value="1"/>
</dbReference>
<dbReference type="OrthoDB" id="419798at2759"/>